<evidence type="ECO:0000259" key="7">
    <source>
        <dbReference type="Pfam" id="PF00082"/>
    </source>
</evidence>
<keyword evidence="2" id="KW-0645">Protease</keyword>
<dbReference type="CDD" id="cd05562">
    <property type="entry name" value="Peptidases_S53_like"/>
    <property type="match status" value="1"/>
</dbReference>
<dbReference type="Proteomes" id="UP000615026">
    <property type="component" value="Unassembled WGS sequence"/>
</dbReference>
<evidence type="ECO:0000256" key="3">
    <source>
        <dbReference type="ARBA" id="ARBA00022801"/>
    </source>
</evidence>
<dbReference type="GO" id="GO:0005615">
    <property type="term" value="C:extracellular space"/>
    <property type="evidence" value="ECO:0007669"/>
    <property type="project" value="TreeGrafter"/>
</dbReference>
<dbReference type="PANTHER" id="PTHR43806">
    <property type="entry name" value="PEPTIDASE S8"/>
    <property type="match status" value="1"/>
</dbReference>
<evidence type="ECO:0000256" key="1">
    <source>
        <dbReference type="ARBA" id="ARBA00011073"/>
    </source>
</evidence>
<dbReference type="PANTHER" id="PTHR43806:SF11">
    <property type="entry name" value="CEREVISIN-RELATED"/>
    <property type="match status" value="1"/>
</dbReference>
<dbReference type="PROSITE" id="PS00138">
    <property type="entry name" value="SUBTILASE_SER"/>
    <property type="match status" value="1"/>
</dbReference>
<evidence type="ECO:0000256" key="6">
    <source>
        <dbReference type="SAM" id="MobiDB-lite"/>
    </source>
</evidence>
<dbReference type="AlphaFoldDB" id="A0A928X349"/>
<dbReference type="Pfam" id="PF00353">
    <property type="entry name" value="HemolysinCabind"/>
    <property type="match status" value="2"/>
</dbReference>
<evidence type="ECO:0000256" key="5">
    <source>
        <dbReference type="PROSITE-ProRule" id="PRU01240"/>
    </source>
</evidence>
<dbReference type="InterPro" id="IPR000209">
    <property type="entry name" value="Peptidase_S8/S53_dom"/>
</dbReference>
<reference evidence="8" key="1">
    <citation type="submission" date="2020-10" db="EMBL/GenBank/DDBJ databases">
        <authorList>
            <person name="Castelo-Branco R."/>
            <person name="Eusebio N."/>
            <person name="Adriana R."/>
            <person name="Vieira A."/>
            <person name="Brugerolle De Fraissinette N."/>
            <person name="Rezende De Castro R."/>
            <person name="Schneider M.P."/>
            <person name="Vasconcelos V."/>
            <person name="Leao P.N."/>
        </authorList>
    </citation>
    <scope>NUCLEOTIDE SEQUENCE</scope>
    <source>
        <strain evidence="8">LEGE 11479</strain>
    </source>
</reference>
<dbReference type="PRINTS" id="PR00313">
    <property type="entry name" value="CABNDNGRPT"/>
</dbReference>
<dbReference type="PROSITE" id="PS51892">
    <property type="entry name" value="SUBTILASE"/>
    <property type="match status" value="1"/>
</dbReference>
<dbReference type="InterPro" id="IPR023828">
    <property type="entry name" value="Peptidase_S8_Ser-AS"/>
</dbReference>
<dbReference type="InterPro" id="IPR050131">
    <property type="entry name" value="Peptidase_S8_subtilisin-like"/>
</dbReference>
<comment type="caution">
    <text evidence="8">The sequence shown here is derived from an EMBL/GenBank/DDBJ whole genome shotgun (WGS) entry which is preliminary data.</text>
</comment>
<evidence type="ECO:0000313" key="9">
    <source>
        <dbReference type="Proteomes" id="UP000615026"/>
    </source>
</evidence>
<keyword evidence="3" id="KW-0378">Hydrolase</keyword>
<feature type="compositionally biased region" description="Polar residues" evidence="6">
    <location>
        <begin position="485"/>
        <end position="504"/>
    </location>
</feature>
<sequence>MSSNTNQGSVVSQGDQALRADIARSTFSLNGDGITVGVISDSFNALGGFNDDVASGDLPSDLTIVQDDQSGTDEGRAMAQLVYDIAPGASLLFHAGGADGAAFAAGINALVAAGADVIVDDLSYYDEPWFQDGVVAQAAEAAIASGVTYLSSSGNEADQSYDSVFRGVTDPLNTDYLWHDFDPGTGTDILQEFTLEDGESIEVNFQWDQPFASAGGAPTANDMDVFLYDASGSLILASSEDNNIGGNAYEIVDFTNNTGSTATYNLAFGQFIPAGGPSVGRVKYLDTAGGTRDGEFFMPASTTISNANAEGVLTVGAAFYQDTPAFGQTPPLPEDSTSLGGTPILFDTAGNRLATPIVRDAPDFTSVDGTNTTFFAPGEDPENDGFNNFFGTSAAAPHAAGVVALMLQAKPDATPAEIEAALEATAIDMLTPGFDRLTGAGFIQADAAISNLLGVTDGSDIFVDDDNIVRGKAFQANQTYTGELFSNSDGTNSPDDTIRGTSGDDNIWAGETGNDIVNGNGGNDLIGIGTGDSTVTTDSGDDFVYSVNGGGGTNVLDLGDGVNTVYVEQGDYDITTGSGDDSIGLGTGTDIVRAGDGANIIYMNDTRPMTGDGDKDILTGSGDDYVQTGSGDDLIDGGSGLNTLFGGDGADTFIFRSGAYNFVGDFTIGSDTLELDSLAFGDLSFFQGQGDNAADAFIFVGSESIGQVSNITVADLNNSANFS</sequence>
<dbReference type="GO" id="GO:0006508">
    <property type="term" value="P:proteolysis"/>
    <property type="evidence" value="ECO:0007669"/>
    <property type="project" value="UniProtKB-KW"/>
</dbReference>
<proteinExistence type="inferred from homology"/>
<comment type="similarity">
    <text evidence="1 5">Belongs to the peptidase S8 family.</text>
</comment>
<dbReference type="RefSeq" id="WP_193992265.1">
    <property type="nucleotide sequence ID" value="NZ_JADEXP010000044.1"/>
</dbReference>
<protein>
    <submittedName>
        <fullName evidence="8">S8 family serine peptidase</fullName>
    </submittedName>
</protein>
<organism evidence="8 9">
    <name type="scientific">Leptolyngbya cf. ectocarpi LEGE 11479</name>
    <dbReference type="NCBI Taxonomy" id="1828722"/>
    <lineage>
        <taxon>Bacteria</taxon>
        <taxon>Bacillati</taxon>
        <taxon>Cyanobacteriota</taxon>
        <taxon>Cyanophyceae</taxon>
        <taxon>Leptolyngbyales</taxon>
        <taxon>Leptolyngbyaceae</taxon>
        <taxon>Leptolyngbya group</taxon>
        <taxon>Leptolyngbya</taxon>
    </lineage>
</organism>
<name>A0A928X349_LEPEC</name>
<evidence type="ECO:0000313" key="8">
    <source>
        <dbReference type="EMBL" id="MBE9066481.1"/>
    </source>
</evidence>
<dbReference type="Gene3D" id="3.40.50.200">
    <property type="entry name" value="Peptidase S8/S53 domain"/>
    <property type="match status" value="2"/>
</dbReference>
<feature type="region of interest" description="Disordered" evidence="6">
    <location>
        <begin position="485"/>
        <end position="505"/>
    </location>
</feature>
<dbReference type="Pfam" id="PF00082">
    <property type="entry name" value="Peptidase_S8"/>
    <property type="match status" value="1"/>
</dbReference>
<feature type="domain" description="Peptidase S8/S53" evidence="7">
    <location>
        <begin position="305"/>
        <end position="441"/>
    </location>
</feature>
<accession>A0A928X349</accession>
<dbReference type="EMBL" id="JADEXP010000044">
    <property type="protein sequence ID" value="MBE9066481.1"/>
    <property type="molecule type" value="Genomic_DNA"/>
</dbReference>
<dbReference type="GO" id="GO:0004252">
    <property type="term" value="F:serine-type endopeptidase activity"/>
    <property type="evidence" value="ECO:0007669"/>
    <property type="project" value="InterPro"/>
</dbReference>
<keyword evidence="4" id="KW-0720">Serine protease</keyword>
<dbReference type="Gene3D" id="2.150.10.10">
    <property type="entry name" value="Serralysin-like metalloprotease, C-terminal"/>
    <property type="match status" value="1"/>
</dbReference>
<comment type="caution">
    <text evidence="5">Lacks conserved residue(s) required for the propagation of feature annotation.</text>
</comment>
<dbReference type="InterPro" id="IPR034075">
    <property type="entry name" value="Glr3161-like_dom"/>
</dbReference>
<evidence type="ECO:0000256" key="2">
    <source>
        <dbReference type="ARBA" id="ARBA00022670"/>
    </source>
</evidence>
<evidence type="ECO:0000256" key="4">
    <source>
        <dbReference type="ARBA" id="ARBA00022825"/>
    </source>
</evidence>
<dbReference type="InterPro" id="IPR001343">
    <property type="entry name" value="Hemolysn_Ca-bd"/>
</dbReference>
<dbReference type="InterPro" id="IPR036852">
    <property type="entry name" value="Peptidase_S8/S53_dom_sf"/>
</dbReference>
<dbReference type="SUPFAM" id="SSF51120">
    <property type="entry name" value="beta-Roll"/>
    <property type="match status" value="1"/>
</dbReference>
<dbReference type="GO" id="GO:0005509">
    <property type="term" value="F:calcium ion binding"/>
    <property type="evidence" value="ECO:0007669"/>
    <property type="project" value="InterPro"/>
</dbReference>
<gene>
    <name evidence="8" type="ORF">IQ260_07430</name>
</gene>
<keyword evidence="9" id="KW-1185">Reference proteome</keyword>
<dbReference type="InterPro" id="IPR011049">
    <property type="entry name" value="Serralysin-like_metalloprot_C"/>
</dbReference>
<dbReference type="SUPFAM" id="SSF52743">
    <property type="entry name" value="Subtilisin-like"/>
    <property type="match status" value="1"/>
</dbReference>